<feature type="compositionally biased region" description="Polar residues" evidence="1">
    <location>
        <begin position="206"/>
        <end position="219"/>
    </location>
</feature>
<evidence type="ECO:0000259" key="4">
    <source>
        <dbReference type="Pfam" id="PF07987"/>
    </source>
</evidence>
<keyword evidence="2" id="KW-0472">Membrane</keyword>
<protein>
    <submittedName>
        <fullName evidence="5">YcnI family protein</fullName>
    </submittedName>
</protein>
<evidence type="ECO:0000256" key="2">
    <source>
        <dbReference type="SAM" id="Phobius"/>
    </source>
</evidence>
<keyword evidence="2" id="KW-1133">Transmembrane helix</keyword>
<organism evidence="5 6">
    <name type="scientific">Streptomyces lonarensis</name>
    <dbReference type="NCBI Taxonomy" id="700599"/>
    <lineage>
        <taxon>Bacteria</taxon>
        <taxon>Bacillati</taxon>
        <taxon>Actinomycetota</taxon>
        <taxon>Actinomycetes</taxon>
        <taxon>Kitasatosporales</taxon>
        <taxon>Streptomycetaceae</taxon>
        <taxon>Streptomyces</taxon>
    </lineage>
</organism>
<dbReference type="AlphaFoldDB" id="A0A7X6I1D1"/>
<evidence type="ECO:0000256" key="3">
    <source>
        <dbReference type="SAM" id="SignalP"/>
    </source>
</evidence>
<feature type="signal peptide" evidence="3">
    <location>
        <begin position="1"/>
        <end position="26"/>
    </location>
</feature>
<dbReference type="Gene3D" id="2.60.40.2230">
    <property type="entry name" value="Uncharacterised protein YcnI-like PF07987, DUF1775"/>
    <property type="match status" value="1"/>
</dbReference>
<dbReference type="CDD" id="cd08545">
    <property type="entry name" value="YcnI_like"/>
    <property type="match status" value="1"/>
</dbReference>
<dbReference type="Proteomes" id="UP000578686">
    <property type="component" value="Unassembled WGS sequence"/>
</dbReference>
<evidence type="ECO:0000313" key="6">
    <source>
        <dbReference type="Proteomes" id="UP000578686"/>
    </source>
</evidence>
<gene>
    <name evidence="5" type="ORF">HCN56_22120</name>
</gene>
<evidence type="ECO:0000256" key="1">
    <source>
        <dbReference type="SAM" id="MobiDB-lite"/>
    </source>
</evidence>
<proteinExistence type="predicted"/>
<dbReference type="RefSeq" id="WP_167973878.1">
    <property type="nucleotide sequence ID" value="NZ_BHZG01000036.1"/>
</dbReference>
<name>A0A7X6I1D1_9ACTN</name>
<keyword evidence="3" id="KW-0732">Signal</keyword>
<dbReference type="InterPro" id="IPR012533">
    <property type="entry name" value="YcnI-copper_dom"/>
</dbReference>
<keyword evidence="2" id="KW-0812">Transmembrane</keyword>
<comment type="caution">
    <text evidence="5">The sequence shown here is derived from an EMBL/GenBank/DDBJ whole genome shotgun (WGS) entry which is preliminary data.</text>
</comment>
<evidence type="ECO:0000313" key="5">
    <source>
        <dbReference type="EMBL" id="NJQ08204.1"/>
    </source>
</evidence>
<dbReference type="InterPro" id="IPR038507">
    <property type="entry name" value="YcnI-like_sf"/>
</dbReference>
<feature type="transmembrane region" description="Helical" evidence="2">
    <location>
        <begin position="224"/>
        <end position="244"/>
    </location>
</feature>
<accession>A0A7X6I1D1</accession>
<dbReference type="EMBL" id="JAAVJD010000259">
    <property type="protein sequence ID" value="NJQ08204.1"/>
    <property type="molecule type" value="Genomic_DNA"/>
</dbReference>
<dbReference type="InterPro" id="IPR006311">
    <property type="entry name" value="TAT_signal"/>
</dbReference>
<sequence>MTTPLVRRARVALGCAVAAGAVLAMAAPASAHVTIDPKEVPGGGYATVNVKVPNERDDASTVAVELHLDPDHPLASVQPQAVPGWEVEVETAELDEPLEVHGSQVTEAPSKIIWTGGEISPGTFQQFPLSVGRLPEDVDQLVLKAIQTYDSDEVVRWIDDPTDGAEYPAATLTLTAGADDGHGHGGDDEAEGAAAPDADSDDEGTATASGATVDSSASDTTARVLGGLGLAAGVAGAVVAFLALRRPGAGS</sequence>
<dbReference type="Pfam" id="PF07987">
    <property type="entry name" value="DUF1775"/>
    <property type="match status" value="1"/>
</dbReference>
<feature type="region of interest" description="Disordered" evidence="1">
    <location>
        <begin position="175"/>
        <end position="219"/>
    </location>
</feature>
<keyword evidence="6" id="KW-1185">Reference proteome</keyword>
<feature type="domain" description="YncI copper-binding" evidence="4">
    <location>
        <begin position="32"/>
        <end position="174"/>
    </location>
</feature>
<feature type="chain" id="PRO_5030870835" evidence="3">
    <location>
        <begin position="27"/>
        <end position="251"/>
    </location>
</feature>
<dbReference type="PROSITE" id="PS51318">
    <property type="entry name" value="TAT"/>
    <property type="match status" value="1"/>
</dbReference>
<reference evidence="5 6" key="1">
    <citation type="submission" date="2020-03" db="EMBL/GenBank/DDBJ databases">
        <title>Draft genome of Streptomyces sp. ventii, isolated from the Axial Seamount in the Pacific Ocean, and resequencing of the two type strains Streptomyces lonarensis strain NCL 716 and Streptomyces bohaiensis strain 11A07.</title>
        <authorList>
            <person name="Loughran R.M."/>
            <person name="Pfannmuller K.M."/>
            <person name="Wasson B.J."/>
            <person name="Deadmond M.C."/>
            <person name="Paddock B.E."/>
            <person name="Koyack M.J."/>
            <person name="Gallegos D.A."/>
            <person name="Mitchell E.A."/>
            <person name="Ushijima B."/>
            <person name="Saw J.H."/>
            <person name="Mcphail K.L."/>
            <person name="Videau P."/>
        </authorList>
    </citation>
    <scope>NUCLEOTIDE SEQUENCE [LARGE SCALE GENOMIC DNA]</scope>
    <source>
        <strain evidence="5 6">NCL716</strain>
    </source>
</reference>